<dbReference type="GO" id="GO:0004931">
    <property type="term" value="F:extracellularly ATP-gated monoatomic cation channel activity"/>
    <property type="evidence" value="ECO:0007669"/>
    <property type="project" value="InterPro"/>
</dbReference>
<keyword evidence="13" id="KW-0807">Transducer</keyword>
<dbReference type="FunFam" id="2.60.490.10:FF:000001">
    <property type="entry name" value="P2X purinoceptor"/>
    <property type="match status" value="1"/>
</dbReference>
<dbReference type="InterPro" id="IPR000832">
    <property type="entry name" value="GPCR_2_secretin-like"/>
</dbReference>
<dbReference type="AlphaFoldDB" id="A0A8B6EG75"/>
<dbReference type="SUPFAM" id="SSF111418">
    <property type="entry name" value="Hormone receptor domain"/>
    <property type="match status" value="1"/>
</dbReference>
<keyword evidence="10" id="KW-1015">Disulfide bond</keyword>
<dbReference type="Pfam" id="PF02793">
    <property type="entry name" value="HRM"/>
    <property type="match status" value="1"/>
</dbReference>
<keyword evidence="9 17" id="KW-0472">Membrane</keyword>
<dbReference type="Gene3D" id="1.10.287.940">
    <property type="entry name" value="atp-gated p2x4 ion channel"/>
    <property type="match status" value="1"/>
</dbReference>
<keyword evidence="8" id="KW-0406">Ion transport</keyword>
<comment type="similarity">
    <text evidence="2">Belongs to the P2X receptor family.</text>
</comment>
<keyword evidence="3" id="KW-0813">Transport</keyword>
<evidence type="ECO:0000313" key="21">
    <source>
        <dbReference type="Proteomes" id="UP000596742"/>
    </source>
</evidence>
<evidence type="ECO:0000256" key="16">
    <source>
        <dbReference type="ARBA" id="ARBA00036634"/>
    </source>
</evidence>
<feature type="transmembrane region" description="Helical" evidence="17">
    <location>
        <begin position="404"/>
        <end position="423"/>
    </location>
</feature>
<feature type="domain" description="G-protein coupled receptors family 2 profile 2" evidence="19">
    <location>
        <begin position="214"/>
        <end position="387"/>
    </location>
</feature>
<dbReference type="PANTHER" id="PTHR10125">
    <property type="entry name" value="P2X PURINOCEPTOR"/>
    <property type="match status" value="1"/>
</dbReference>
<dbReference type="InterPro" id="IPR001879">
    <property type="entry name" value="GPCR_2_extracellular_dom"/>
</dbReference>
<evidence type="ECO:0000256" key="6">
    <source>
        <dbReference type="ARBA" id="ARBA00022989"/>
    </source>
</evidence>
<evidence type="ECO:0000256" key="8">
    <source>
        <dbReference type="ARBA" id="ARBA00023065"/>
    </source>
</evidence>
<dbReference type="GO" id="GO:0070588">
    <property type="term" value="P:calcium ion transmembrane transport"/>
    <property type="evidence" value="ECO:0007669"/>
    <property type="project" value="TreeGrafter"/>
</dbReference>
<dbReference type="GO" id="GO:0005886">
    <property type="term" value="C:plasma membrane"/>
    <property type="evidence" value="ECO:0007669"/>
    <property type="project" value="UniProtKB-SubCell"/>
</dbReference>
<evidence type="ECO:0000256" key="17">
    <source>
        <dbReference type="SAM" id="Phobius"/>
    </source>
</evidence>
<dbReference type="PRINTS" id="PR01307">
    <property type="entry name" value="P2XRECEPTOR"/>
</dbReference>
<dbReference type="InterPro" id="IPR036445">
    <property type="entry name" value="GPCR_2_extracell_dom_sf"/>
</dbReference>
<evidence type="ECO:0000256" key="14">
    <source>
        <dbReference type="ARBA" id="ARBA00023286"/>
    </source>
</evidence>
<feature type="transmembrane region" description="Helical" evidence="17">
    <location>
        <begin position="711"/>
        <end position="733"/>
    </location>
</feature>
<dbReference type="GO" id="GO:0098794">
    <property type="term" value="C:postsynapse"/>
    <property type="evidence" value="ECO:0007669"/>
    <property type="project" value="GOC"/>
</dbReference>
<evidence type="ECO:0000256" key="4">
    <source>
        <dbReference type="ARBA" id="ARBA00022475"/>
    </source>
</evidence>
<keyword evidence="14" id="KW-1071">Ligand-gated ion channel</keyword>
<evidence type="ECO:0000256" key="15">
    <source>
        <dbReference type="ARBA" id="ARBA00023303"/>
    </source>
</evidence>
<dbReference type="Pfam" id="PF00864">
    <property type="entry name" value="P2X_receptor"/>
    <property type="match status" value="1"/>
</dbReference>
<evidence type="ECO:0000256" key="7">
    <source>
        <dbReference type="ARBA" id="ARBA00023040"/>
    </source>
</evidence>
<evidence type="ECO:0000259" key="19">
    <source>
        <dbReference type="PROSITE" id="PS50261"/>
    </source>
</evidence>
<evidence type="ECO:0000256" key="12">
    <source>
        <dbReference type="ARBA" id="ARBA00023180"/>
    </source>
</evidence>
<dbReference type="InterPro" id="IPR027309">
    <property type="entry name" value="P2X_extracellular_dom_sf"/>
</dbReference>
<evidence type="ECO:0000256" key="1">
    <source>
        <dbReference type="ARBA" id="ARBA00004651"/>
    </source>
</evidence>
<comment type="subcellular location">
    <subcellularLocation>
        <location evidence="1">Cell membrane</location>
        <topology evidence="1">Multi-pass membrane protein</topology>
    </subcellularLocation>
</comment>
<accession>A0A8B6EG75</accession>
<dbReference type="NCBIfam" id="TIGR00863">
    <property type="entry name" value="P2X"/>
    <property type="match status" value="1"/>
</dbReference>
<keyword evidence="5 17" id="KW-0812">Transmembrane</keyword>
<keyword evidence="11" id="KW-0675">Receptor</keyword>
<dbReference type="InterPro" id="IPR017981">
    <property type="entry name" value="GPCR_2-like_7TM"/>
</dbReference>
<sequence>MGLIYPYAGNFNGQQIMIKNRIVNRFFLCWYFSQVTVVYSTLERKCHSRLGYNNPDVFELFSCAWCYEHLFSIKPQRQLYASDRVALLYNPLKKLLISPDINNQTIINEVCSTVDNDECHRWKSCCVAANDCCRRQLSTPLGDKNETCGRTWDGWGCWDDTEPDKRVYLSCPLYLQYSLPIRQAVKTCHHNASWERRDGREWTNYQPCLKVDDLKTSIFVGLGCSICSILVLFPAIFIFIRYQGLRKQHRIRLHINLFLSLLLKEIAVACWDMLVTYERMTNIDTSSTVLAGNGAGCKILSFVKIYFKCASFTWMFCEGLFLHRLMSDAFSPPRSLIPFYIAGWTVPFTTTLIYAILRAVLANESCWSTSYGHFEWIFDVPNLIFLVHYDTPRIVHIRSKKVGVINRLIQLIIIGYVIGYAIVYKKGYQENDAVQSAVTTKLKGVVYVNQSQYPDITTSVWDVAEYVVPPQENNAFFVITNLIETPKQTIGICIEDPKVLGSNCTTSSQCPTGKVLPAGNGVLTGECNTTAGLCLIRAWCPVENGAAKAPDPPALLGSKDFTVFIKNNIQFPKFKVKRRNLPDNASDEFFQTCNYGSNSKDCPILRLETIVREAGENYAAMAKEGGVIEIQIQWNCNLDLSESECVPKYMFRRLDSSDYKISKGYNFRYAKYYKENDVEFRTLFKAYGIKFILSVTGEAGKFNFEPFMINVGSGLALLSIATVVCDIVVLYFLKARNLYKDKKYLQVVGDDAYKQLDGQNEEDKSE</sequence>
<dbReference type="Proteomes" id="UP000596742">
    <property type="component" value="Unassembled WGS sequence"/>
</dbReference>
<keyword evidence="6 17" id="KW-1133">Transmembrane helix</keyword>
<dbReference type="Gene3D" id="2.60.490.10">
    <property type="entry name" value="atp-gated p2x4 ion channel domain"/>
    <property type="match status" value="1"/>
</dbReference>
<dbReference type="GO" id="GO:0033198">
    <property type="term" value="P:response to ATP"/>
    <property type="evidence" value="ECO:0007669"/>
    <property type="project" value="InterPro"/>
</dbReference>
<evidence type="ECO:0000256" key="2">
    <source>
        <dbReference type="ARBA" id="ARBA00009848"/>
    </source>
</evidence>
<comment type="catalytic activity">
    <reaction evidence="16">
        <text>Ca(2+)(in) = Ca(2+)(out)</text>
        <dbReference type="Rhea" id="RHEA:29671"/>
        <dbReference type="ChEBI" id="CHEBI:29108"/>
    </reaction>
</comment>
<dbReference type="EMBL" id="UYJE01005014">
    <property type="protein sequence ID" value="VDI33182.1"/>
    <property type="molecule type" value="Genomic_DNA"/>
</dbReference>
<protein>
    <submittedName>
        <fullName evidence="20">P2X purinoceptor 4</fullName>
    </submittedName>
</protein>
<dbReference type="GO" id="GO:0004930">
    <property type="term" value="F:G protein-coupled receptor activity"/>
    <property type="evidence" value="ECO:0007669"/>
    <property type="project" value="UniProtKB-KW"/>
</dbReference>
<feature type="domain" description="G-protein coupled receptors family 2 profile 1" evidence="18">
    <location>
        <begin position="132"/>
        <end position="212"/>
    </location>
</feature>
<dbReference type="Pfam" id="PF00002">
    <property type="entry name" value="7tm_2"/>
    <property type="match status" value="1"/>
</dbReference>
<dbReference type="InterPro" id="IPR059116">
    <property type="entry name" value="P2X_receptor"/>
</dbReference>
<evidence type="ECO:0000256" key="13">
    <source>
        <dbReference type="ARBA" id="ARBA00023224"/>
    </source>
</evidence>
<gene>
    <name evidence="20" type="ORF">MGAL_10B049969</name>
</gene>
<evidence type="ECO:0000256" key="9">
    <source>
        <dbReference type="ARBA" id="ARBA00023136"/>
    </source>
</evidence>
<evidence type="ECO:0000259" key="18">
    <source>
        <dbReference type="PROSITE" id="PS50227"/>
    </source>
</evidence>
<reference evidence="20" key="1">
    <citation type="submission" date="2018-11" db="EMBL/GenBank/DDBJ databases">
        <authorList>
            <person name="Alioto T."/>
            <person name="Alioto T."/>
        </authorList>
    </citation>
    <scope>NUCLEOTIDE SEQUENCE</scope>
</reference>
<evidence type="ECO:0000256" key="3">
    <source>
        <dbReference type="ARBA" id="ARBA00022448"/>
    </source>
</evidence>
<dbReference type="Gene3D" id="4.10.1240.10">
    <property type="entry name" value="GPCR, family 2, extracellular hormone receptor domain"/>
    <property type="match status" value="1"/>
</dbReference>
<keyword evidence="7" id="KW-0297">G-protein coupled receptor</keyword>
<comment type="caution">
    <text evidence="20">The sequence shown here is derived from an EMBL/GenBank/DDBJ whole genome shotgun (WGS) entry which is preliminary data.</text>
</comment>
<dbReference type="InterPro" id="IPR001429">
    <property type="entry name" value="P2X_purnocptor"/>
</dbReference>
<dbReference type="SMART" id="SM00008">
    <property type="entry name" value="HormR"/>
    <property type="match status" value="1"/>
</dbReference>
<dbReference type="GO" id="GO:0001614">
    <property type="term" value="F:purinergic nucleotide receptor activity"/>
    <property type="evidence" value="ECO:0007669"/>
    <property type="project" value="InterPro"/>
</dbReference>
<feature type="transmembrane region" description="Helical" evidence="17">
    <location>
        <begin position="337"/>
        <end position="357"/>
    </location>
</feature>
<proteinExistence type="inferred from homology"/>
<keyword evidence="15" id="KW-0407">Ion channel</keyword>
<dbReference type="PROSITE" id="PS00649">
    <property type="entry name" value="G_PROTEIN_RECEP_F2_1"/>
    <property type="match status" value="1"/>
</dbReference>
<name>A0A8B6EG75_MYTGA</name>
<feature type="transmembrane region" description="Helical" evidence="17">
    <location>
        <begin position="218"/>
        <end position="240"/>
    </location>
</feature>
<evidence type="ECO:0000256" key="11">
    <source>
        <dbReference type="ARBA" id="ARBA00023170"/>
    </source>
</evidence>
<dbReference type="PANTHER" id="PTHR10125:SF31">
    <property type="entry name" value="P2X RECEPTOR E"/>
    <property type="match status" value="1"/>
</dbReference>
<dbReference type="PROSITE" id="PS50227">
    <property type="entry name" value="G_PROTEIN_RECEP_F2_3"/>
    <property type="match status" value="1"/>
</dbReference>
<evidence type="ECO:0000256" key="5">
    <source>
        <dbReference type="ARBA" id="ARBA00022692"/>
    </source>
</evidence>
<evidence type="ECO:0000313" key="20">
    <source>
        <dbReference type="EMBL" id="VDI33182.1"/>
    </source>
</evidence>
<keyword evidence="21" id="KW-1185">Reference proteome</keyword>
<keyword evidence="4" id="KW-1003">Cell membrane</keyword>
<organism evidence="20 21">
    <name type="scientific">Mytilus galloprovincialis</name>
    <name type="common">Mediterranean mussel</name>
    <dbReference type="NCBI Taxonomy" id="29158"/>
    <lineage>
        <taxon>Eukaryota</taxon>
        <taxon>Metazoa</taxon>
        <taxon>Spiralia</taxon>
        <taxon>Lophotrochozoa</taxon>
        <taxon>Mollusca</taxon>
        <taxon>Bivalvia</taxon>
        <taxon>Autobranchia</taxon>
        <taxon>Pteriomorphia</taxon>
        <taxon>Mytilida</taxon>
        <taxon>Mytiloidea</taxon>
        <taxon>Mytilidae</taxon>
        <taxon>Mytilinae</taxon>
        <taxon>Mytilus</taxon>
    </lineage>
</organism>
<evidence type="ECO:0000256" key="10">
    <source>
        <dbReference type="ARBA" id="ARBA00023157"/>
    </source>
</evidence>
<dbReference type="OrthoDB" id="494673at2759"/>
<dbReference type="PROSITE" id="PS50261">
    <property type="entry name" value="G_PROTEIN_RECEP_F2_4"/>
    <property type="match status" value="1"/>
</dbReference>
<dbReference type="InterPro" id="IPR017983">
    <property type="entry name" value="GPCR_2_secretin-like_CS"/>
</dbReference>
<keyword evidence="12" id="KW-0325">Glycoprotein</keyword>